<dbReference type="Pfam" id="PF07282">
    <property type="entry name" value="Cas12f1-like_TNB"/>
    <property type="match status" value="1"/>
</dbReference>
<organism evidence="3 4">
    <name type="scientific">Coccomyxa viridis</name>
    <dbReference type="NCBI Taxonomy" id="1274662"/>
    <lineage>
        <taxon>Eukaryota</taxon>
        <taxon>Viridiplantae</taxon>
        <taxon>Chlorophyta</taxon>
        <taxon>core chlorophytes</taxon>
        <taxon>Trebouxiophyceae</taxon>
        <taxon>Trebouxiophyceae incertae sedis</taxon>
        <taxon>Coccomyxaceae</taxon>
        <taxon>Coccomyxa</taxon>
    </lineage>
</organism>
<evidence type="ECO:0000256" key="1">
    <source>
        <dbReference type="ARBA" id="ARBA00023125"/>
    </source>
</evidence>
<reference evidence="3 4" key="1">
    <citation type="submission" date="2024-06" db="EMBL/GenBank/DDBJ databases">
        <authorList>
            <person name="Kraege A."/>
            <person name="Thomma B."/>
        </authorList>
    </citation>
    <scope>NUCLEOTIDE SEQUENCE [LARGE SCALE GENOMIC DNA]</scope>
</reference>
<dbReference type="EMBL" id="CAXHTA020000012">
    <property type="protein sequence ID" value="CAL5225132.1"/>
    <property type="molecule type" value="Genomic_DNA"/>
</dbReference>
<gene>
    <name evidence="3" type="primary">g7910</name>
    <name evidence="3" type="ORF">VP750_LOCUS6791</name>
</gene>
<sequence length="425" mass="48719">MATNMRNSTVANFYRRFKRYLKLRYSLDGKQAYEALQSIRAVEYEGEDALVKRYRGLLPPKPEKGRLEDNPELVMPLQHLFLQQFEAAQAEKSADRPPRLFSLSGGWGLLERRFFHISKFETANRRFAGEILTDGKGVSIVLRKPKVEGCGSGTPIDPDAFGEVWGLDPGRREMFVASNDAQKVQRVTTRQFYHDAKYRESNAKIRGWQDRDPHILEALRNMPSKKHSHLQGLHAYVSYLLPMLDFLLRWHMHRAFRDLKFKRYVFAKKVLMTICQDLTREAGQNTLVGFGDWSNQDSAGIIKKSPAGPVKRLENELRRHCRVVSVDEHLTSKLHSCCHHRMRQMYQQRVCRDGVMRSVKVHSVLHCDNNGCQGMTVNRDVNASRNILHILRATAGGGPRPEAFHRSRTKYLEAPAAGGLPLDGQ</sequence>
<dbReference type="Proteomes" id="UP001497392">
    <property type="component" value="Unassembled WGS sequence"/>
</dbReference>
<keyword evidence="1" id="KW-0238">DNA-binding</keyword>
<comment type="caution">
    <text evidence="3">The sequence shown here is derived from an EMBL/GenBank/DDBJ whole genome shotgun (WGS) entry which is preliminary data.</text>
</comment>
<evidence type="ECO:0000259" key="2">
    <source>
        <dbReference type="Pfam" id="PF07282"/>
    </source>
</evidence>
<evidence type="ECO:0000313" key="4">
    <source>
        <dbReference type="Proteomes" id="UP001497392"/>
    </source>
</evidence>
<accession>A0ABP1G5L1</accession>
<proteinExistence type="predicted"/>
<dbReference type="InterPro" id="IPR010095">
    <property type="entry name" value="Cas12f1-like_TNB"/>
</dbReference>
<evidence type="ECO:0000313" key="3">
    <source>
        <dbReference type="EMBL" id="CAL5225132.1"/>
    </source>
</evidence>
<name>A0ABP1G5L1_9CHLO</name>
<keyword evidence="4" id="KW-1185">Reference proteome</keyword>
<feature type="domain" description="Cas12f1-like TNB" evidence="2">
    <location>
        <begin position="318"/>
        <end position="387"/>
    </location>
</feature>
<protein>
    <submittedName>
        <fullName evidence="3">G7910 protein</fullName>
    </submittedName>
</protein>